<protein>
    <recommendedName>
        <fullName evidence="3">DUF4238 domain-containing protein</fullName>
    </recommendedName>
</protein>
<dbReference type="OrthoDB" id="5518415at2"/>
<organism evidence="1 2">
    <name type="scientific">Haliangium ochraceum (strain DSM 14365 / JCM 11303 / SMP-2)</name>
    <dbReference type="NCBI Taxonomy" id="502025"/>
    <lineage>
        <taxon>Bacteria</taxon>
        <taxon>Pseudomonadati</taxon>
        <taxon>Myxococcota</taxon>
        <taxon>Polyangia</taxon>
        <taxon>Haliangiales</taxon>
        <taxon>Kofleriaceae</taxon>
        <taxon>Haliangium</taxon>
    </lineage>
</organism>
<dbReference type="Pfam" id="PF14022">
    <property type="entry name" value="DUF4238"/>
    <property type="match status" value="1"/>
</dbReference>
<proteinExistence type="predicted"/>
<sequence>MTTTPKRHHVVPRFFLQRFALGNQVELVDRHDRTKRITTSVEKALAYKHFYSVDTGSGRNTTVERLFATHIEGPAKRAISRIVDEKRSCSLPGLRRPLATFLAFQYVRGPGVRFATVEFFKAIGQKTALMMTPDLARRGLRQVKGIEPTDDEVDELLAFAHDPTQYSLSVTSEESLHLGWALQAALEVIPYFEQRCWQLLTFDQPILSTGDEPISLIGTSLEPGEPLGLATAPAVVFPTDPRHALVMVRPDKTRVERRDKGTPEMAQMINRHIAFCSHRFIVQHPGTDPLKGISLPGKVEPTRIQGDYVILQPKLSRKGERQIKGPWDRCS</sequence>
<dbReference type="HOGENOM" id="CLU_073001_0_0_7"/>
<dbReference type="KEGG" id="hoh:Hoch_1114"/>
<accession>D0LS00</accession>
<dbReference type="eggNOG" id="ENOG5033DY3">
    <property type="taxonomic scope" value="Bacteria"/>
</dbReference>
<dbReference type="EMBL" id="CP001804">
    <property type="protein sequence ID" value="ACY13697.1"/>
    <property type="molecule type" value="Genomic_DNA"/>
</dbReference>
<reference evidence="1 2" key="1">
    <citation type="journal article" date="2010" name="Stand. Genomic Sci.">
        <title>Complete genome sequence of Haliangium ochraceum type strain (SMP-2).</title>
        <authorList>
            <consortium name="US DOE Joint Genome Institute (JGI-PGF)"/>
            <person name="Ivanova N."/>
            <person name="Daum C."/>
            <person name="Lang E."/>
            <person name="Abt B."/>
            <person name="Kopitz M."/>
            <person name="Saunders E."/>
            <person name="Lapidus A."/>
            <person name="Lucas S."/>
            <person name="Glavina Del Rio T."/>
            <person name="Nolan M."/>
            <person name="Tice H."/>
            <person name="Copeland A."/>
            <person name="Cheng J.F."/>
            <person name="Chen F."/>
            <person name="Bruce D."/>
            <person name="Goodwin L."/>
            <person name="Pitluck S."/>
            <person name="Mavromatis K."/>
            <person name="Pati A."/>
            <person name="Mikhailova N."/>
            <person name="Chen A."/>
            <person name="Palaniappan K."/>
            <person name="Land M."/>
            <person name="Hauser L."/>
            <person name="Chang Y.J."/>
            <person name="Jeffries C.D."/>
            <person name="Detter J.C."/>
            <person name="Brettin T."/>
            <person name="Rohde M."/>
            <person name="Goker M."/>
            <person name="Bristow J."/>
            <person name="Markowitz V."/>
            <person name="Eisen J.A."/>
            <person name="Hugenholtz P."/>
            <person name="Kyrpides N.C."/>
            <person name="Klenk H.P."/>
        </authorList>
    </citation>
    <scope>NUCLEOTIDE SEQUENCE [LARGE SCALE GENOMIC DNA]</scope>
    <source>
        <strain evidence="2">DSM 14365 / CIP 107738 / JCM 11303 / AJ 13395 / SMP-2</strain>
    </source>
</reference>
<dbReference type="Proteomes" id="UP000001880">
    <property type="component" value="Chromosome"/>
</dbReference>
<gene>
    <name evidence="1" type="ordered locus">Hoch_1114</name>
</gene>
<dbReference type="AlphaFoldDB" id="D0LS00"/>
<evidence type="ECO:0000313" key="2">
    <source>
        <dbReference type="Proteomes" id="UP000001880"/>
    </source>
</evidence>
<dbReference type="RefSeq" id="WP_012826309.1">
    <property type="nucleotide sequence ID" value="NC_013440.1"/>
</dbReference>
<evidence type="ECO:0008006" key="3">
    <source>
        <dbReference type="Google" id="ProtNLM"/>
    </source>
</evidence>
<keyword evidence="2" id="KW-1185">Reference proteome</keyword>
<dbReference type="InterPro" id="IPR025332">
    <property type="entry name" value="DUF4238"/>
</dbReference>
<evidence type="ECO:0000313" key="1">
    <source>
        <dbReference type="EMBL" id="ACY13697.1"/>
    </source>
</evidence>
<name>D0LS00_HALO1</name>